<organism evidence="1 2">
    <name type="scientific">Caldibacillus debilis</name>
    <dbReference type="NCBI Taxonomy" id="301148"/>
    <lineage>
        <taxon>Bacteria</taxon>
        <taxon>Bacillati</taxon>
        <taxon>Bacillota</taxon>
        <taxon>Bacilli</taxon>
        <taxon>Bacillales</taxon>
        <taxon>Bacillaceae</taxon>
        <taxon>Caldibacillus</taxon>
    </lineage>
</organism>
<gene>
    <name evidence="1" type="ORF">B4135_2667</name>
</gene>
<evidence type="ECO:0000313" key="1">
    <source>
        <dbReference type="EMBL" id="KYD16158.1"/>
    </source>
</evidence>
<evidence type="ECO:0000313" key="2">
    <source>
        <dbReference type="Proteomes" id="UP000075683"/>
    </source>
</evidence>
<name>A0A150LV53_9BACI</name>
<accession>A0A150LV53</accession>
<dbReference type="STRING" id="301148.B4135_2667"/>
<comment type="caution">
    <text evidence="1">The sequence shown here is derived from an EMBL/GenBank/DDBJ whole genome shotgun (WGS) entry which is preliminary data.</text>
</comment>
<dbReference type="Proteomes" id="UP000075683">
    <property type="component" value="Unassembled WGS sequence"/>
</dbReference>
<dbReference type="AlphaFoldDB" id="A0A150LV53"/>
<reference evidence="1 2" key="1">
    <citation type="submission" date="2016-01" db="EMBL/GenBank/DDBJ databases">
        <title>Draft Genome Sequences of Seven Thermophilic Sporeformers Isolated from Foods.</title>
        <authorList>
            <person name="Berendsen E.M."/>
            <person name="Wells-Bennik M.H."/>
            <person name="Krawcyk A.O."/>
            <person name="De Jong A."/>
            <person name="Holsappel S."/>
            <person name="Eijlander R.T."/>
            <person name="Kuipers O.P."/>
        </authorList>
    </citation>
    <scope>NUCLEOTIDE SEQUENCE [LARGE SCALE GENOMIC DNA]</scope>
    <source>
        <strain evidence="1 2">B4135</strain>
    </source>
</reference>
<proteinExistence type="predicted"/>
<protein>
    <submittedName>
        <fullName evidence="1">Uncharacterized protein</fullName>
    </submittedName>
</protein>
<sequence>MSRENVQRMGTAGCGDAGAWIKDGLLNGKQGVCVFAVPACPERRKP</sequence>
<dbReference type="EMBL" id="LQYT01000065">
    <property type="protein sequence ID" value="KYD16158.1"/>
    <property type="molecule type" value="Genomic_DNA"/>
</dbReference>